<dbReference type="AlphaFoldDB" id="A0A6M3JPA5"/>
<name>A0A6M3JPA5_9ZZZZ</name>
<evidence type="ECO:0000313" key="2">
    <source>
        <dbReference type="EMBL" id="QJA70872.1"/>
    </source>
</evidence>
<evidence type="ECO:0000313" key="1">
    <source>
        <dbReference type="EMBL" id="QJA62943.1"/>
    </source>
</evidence>
<gene>
    <name evidence="2" type="ORF">MM415A03533_0009</name>
    <name evidence="1" type="ORF">MM415B00683_0013</name>
</gene>
<sequence length="76" mass="8961">MISERIYNYLKTLKDREQSKAFDINHPIPPYIKNEFVDYIYIEVVIAPSKDCRTYGRYILTFEGHVALAAYEANLK</sequence>
<organism evidence="2">
    <name type="scientific">viral metagenome</name>
    <dbReference type="NCBI Taxonomy" id="1070528"/>
    <lineage>
        <taxon>unclassified sequences</taxon>
        <taxon>metagenomes</taxon>
        <taxon>organismal metagenomes</taxon>
    </lineage>
</organism>
<dbReference type="EMBL" id="MT141827">
    <property type="protein sequence ID" value="QJA70872.1"/>
    <property type="molecule type" value="Genomic_DNA"/>
</dbReference>
<dbReference type="EMBL" id="MT141486">
    <property type="protein sequence ID" value="QJA62943.1"/>
    <property type="molecule type" value="Genomic_DNA"/>
</dbReference>
<reference evidence="2" key="1">
    <citation type="submission" date="2020-03" db="EMBL/GenBank/DDBJ databases">
        <title>The deep terrestrial virosphere.</title>
        <authorList>
            <person name="Holmfeldt K."/>
            <person name="Nilsson E."/>
            <person name="Simone D."/>
            <person name="Lopez-Fernandez M."/>
            <person name="Wu X."/>
            <person name="de Brujin I."/>
            <person name="Lundin D."/>
            <person name="Andersson A."/>
            <person name="Bertilsson S."/>
            <person name="Dopson M."/>
        </authorList>
    </citation>
    <scope>NUCLEOTIDE SEQUENCE</scope>
    <source>
        <strain evidence="2">MM415A03533</strain>
        <strain evidence="1">MM415B00683</strain>
    </source>
</reference>
<proteinExistence type="predicted"/>
<protein>
    <submittedName>
        <fullName evidence="2">Uncharacterized protein</fullName>
    </submittedName>
</protein>
<accession>A0A6M3JPA5</accession>